<sequence length="563" mass="64984">MLHDDLWINYVDSLSHNNCYTIYGDIVENFEENVVSFLKHNEKKVLVIKGKWGVGKTFKWNEIVKRHFSSFGFSNYSYVSLFGLDGLKELQSGVFYNACPMNPDSKSSTIKSNLKKVGNIAKNIPQVSKYANAMSAIENSLVNDYLICIDDLERKSEKLSMSTLLGYVSNLSESSNCKVILIFNDDTLSDKDKVEIDRYREKVIDLELEYSPNPINNIDIEFSSHLCRDLICKIFKSEGLNNIRIIKHIKWNIDGLMSFIESSEEAVKDDLLSTIAILTYVHHEPSINIRANEIERVFSYLSDEEESDIKLQKRISALGYIYYAGHEAEIINYIEDGWMDEDVFVKNISKLNQRQIESNISSRLTEVWGFYNNNFLSTSEEVINGLEGFLQEHLGSISVRELHPILDTLRELKEDFDKSVWVDKFVALKLDSDNSALLKQLKQITTNQELLEQIISKEKDINQHHSIYAVLSKIVKNRGWNPEDEEYLSNHSVDEIYEFLVSDDNNDLMQVVRESTGIFSYSEGDKPRDIFGRNLHQALIRVSERSKLDRYRISHFFGIELGD</sequence>
<evidence type="ECO:0000313" key="3">
    <source>
        <dbReference type="Proteomes" id="UP000018211"/>
    </source>
</evidence>
<feature type="domain" description="KAP NTPase" evidence="1">
    <location>
        <begin position="29"/>
        <end position="190"/>
    </location>
</feature>
<dbReference type="Gene3D" id="3.40.50.300">
    <property type="entry name" value="P-loop containing nucleotide triphosphate hydrolases"/>
    <property type="match status" value="1"/>
</dbReference>
<gene>
    <name evidence="2" type="ORF">VIBNISOn1_560063</name>
</gene>
<dbReference type="InterPro" id="IPR027417">
    <property type="entry name" value="P-loop_NTPase"/>
</dbReference>
<dbReference type="Pfam" id="PF07693">
    <property type="entry name" value="KAP_NTPase"/>
    <property type="match status" value="1"/>
</dbReference>
<reference evidence="2 3" key="1">
    <citation type="journal article" date="2013" name="ISME J.">
        <title>Comparative genomics of pathogenic lineages of Vibrio nigripulchritudo identifies virulence-associated traits.</title>
        <authorList>
            <person name="Goudenege D."/>
            <person name="Labreuche Y."/>
            <person name="Krin E."/>
            <person name="Ansquer D."/>
            <person name="Mangenot S."/>
            <person name="Calteau A."/>
            <person name="Medigue C."/>
            <person name="Mazel D."/>
            <person name="Polz M.F."/>
            <person name="Le Roux F."/>
        </authorList>
    </citation>
    <scope>NUCLEOTIDE SEQUENCE [LARGE SCALE GENOMIC DNA]</scope>
    <source>
        <strain evidence="2 3">SOn1</strain>
    </source>
</reference>
<organism evidence="2 3">
    <name type="scientific">Vibrio nigripulchritudo SOn1</name>
    <dbReference type="NCBI Taxonomy" id="1238450"/>
    <lineage>
        <taxon>Bacteria</taxon>
        <taxon>Pseudomonadati</taxon>
        <taxon>Pseudomonadota</taxon>
        <taxon>Gammaproteobacteria</taxon>
        <taxon>Vibrionales</taxon>
        <taxon>Vibrionaceae</taxon>
        <taxon>Vibrio</taxon>
    </lineage>
</organism>
<protein>
    <recommendedName>
        <fullName evidence="1">KAP NTPase domain-containing protein</fullName>
    </recommendedName>
</protein>
<proteinExistence type="predicted"/>
<accession>A0AAV2VVY9</accession>
<dbReference type="Proteomes" id="UP000018211">
    <property type="component" value="Unassembled WGS sequence"/>
</dbReference>
<dbReference type="AlphaFoldDB" id="A0AAV2VVY9"/>
<name>A0AAV2VVY9_9VIBR</name>
<dbReference type="SUPFAM" id="SSF52540">
    <property type="entry name" value="P-loop containing nucleoside triphosphate hydrolases"/>
    <property type="match status" value="1"/>
</dbReference>
<evidence type="ECO:0000259" key="1">
    <source>
        <dbReference type="Pfam" id="PF07693"/>
    </source>
</evidence>
<evidence type="ECO:0000313" key="2">
    <source>
        <dbReference type="EMBL" id="CCO48528.1"/>
    </source>
</evidence>
<dbReference type="InterPro" id="IPR011646">
    <property type="entry name" value="KAP_P-loop"/>
</dbReference>
<comment type="caution">
    <text evidence="2">The sequence shown here is derived from an EMBL/GenBank/DDBJ whole genome shotgun (WGS) entry which is preliminary data.</text>
</comment>
<dbReference type="EMBL" id="CAOF01000149">
    <property type="protein sequence ID" value="CCO48528.1"/>
    <property type="molecule type" value="Genomic_DNA"/>
</dbReference>